<keyword evidence="2" id="KW-0051">Antiviral defense</keyword>
<feature type="domain" description="Cas10/Cmr2 second palm" evidence="4">
    <location>
        <begin position="740"/>
        <end position="887"/>
    </location>
</feature>
<dbReference type="Gene3D" id="3.30.70.270">
    <property type="match status" value="1"/>
</dbReference>
<dbReference type="InterPro" id="IPR054767">
    <property type="entry name" value="Cas10-Cmr2_palm2"/>
</dbReference>
<evidence type="ECO:0000259" key="4">
    <source>
        <dbReference type="Pfam" id="PF22335"/>
    </source>
</evidence>
<proteinExistence type="predicted"/>
<evidence type="ECO:0000256" key="1">
    <source>
        <dbReference type="ARBA" id="ARBA00022741"/>
    </source>
</evidence>
<name>A0AAE4JX23_9CYAN</name>
<protein>
    <submittedName>
        <fullName evidence="5">Type III-B CRISPR-associated protein Cas10/Cmr2</fullName>
    </submittedName>
</protein>
<reference evidence="6" key="1">
    <citation type="submission" date="2023-07" db="EMBL/GenBank/DDBJ databases">
        <authorList>
            <person name="Luz R."/>
            <person name="Cordeiro R."/>
            <person name="Fonseca A."/>
            <person name="Goncalves V."/>
        </authorList>
    </citation>
    <scope>NUCLEOTIDE SEQUENCE [LARGE SCALE GENOMIC DNA]</scope>
    <source>
        <strain evidence="6">BACA0444</strain>
    </source>
</reference>
<sequence length="1034" mass="119944">MSQIFWQAKIWGILHDPVFKALHNNSSGRGGNSFWRRLAVMQSWVSENWDPEETNRNFLKWILQADYLASASDRGAIGSLQIPVDYDQEGLEITHLLSGDKLQLRLKTDVHQRILSSRKESLQFFENSLLNPEIATEQDIQKVFWWLWRCLPIEAQRAFGDDEKLLLMPAETRLPDSSIWSHVSTTSALAGALAGYDLEAENVPKWQQKTASRPYLGIFSFSPIQELIKASRKLRDFWAGSWILHYLSAHVCWKLARKYGPDALIYPNLFQQPLIDHWLREQYPEFHDWIPEPTAQQLLTAGFPNVIVMILPEAKVKSAMELAKQALMNEWLRISQLSLEELHDQRHWQRDLRPEDSSWHGWLKSQWQTYWTALPIGDKAIHQNSATPLSFRFDDSTVPNEDIWNPEFQKWLDQQNITYGLVSTTDQSKQSLFANTETKKHGKQILFQKKEAHFLYCSLQQSWYRSFKINVGSWWPYIFDQLRFSLNACKNARIWQVPTAFSPRSTISGLGPVVYPTPEDGKDWISEGETKELWKHHAGLFDGNEQLNATEVIKRTLPRILDTLLNRDDLTNSGYPDLTAGVAGYFKSFKSEDRAKALNYFHETCYKVEDIIEEFLGRSKVANLDDNQAWGIPWIDTHRTASFRDFHSRYLNPGWLLETSNDTNDEIIKETQRKITNCLTQRYSGNNPADWYVLAAGDGDGMSNWLKGTPIKEYEKYVATELKTKIKDRAKNSDNNDSQELYQAFADFITLKKRMGPATHGALSRALLDFSNQLVPYLTEQRYAGRLIYGGGDDVLAYTNLWEWDRWLWDIRQCFRGDQDPQKEFDDTGDYWRWKTSEVPANLSTRPLFTMGKFATISFGIVIAHHSVPLAIALENLWEAEKEAKEHYCETVQEKKPKKKDAVQTRVMYGNGNILNATAKFDTFHQWQSLLTVNQTLETDLEPALFEQAATVWQQHPAPFEAIEPWTIAFCERREKLNTPELKTLKTKFQDNLANFLISLCQTTSEKERDKEIQRWLKLAAFVLRHREIKLGNV</sequence>
<dbReference type="InterPro" id="IPR013407">
    <property type="entry name" value="CRISPR-assoc_prot_Cmr2"/>
</dbReference>
<keyword evidence="6" id="KW-1185">Reference proteome</keyword>
<keyword evidence="1" id="KW-0547">Nucleotide-binding</keyword>
<feature type="domain" description="CRISPR-associated protein Cmr2 N-terminal" evidence="3">
    <location>
        <begin position="219"/>
        <end position="334"/>
    </location>
</feature>
<evidence type="ECO:0000256" key="2">
    <source>
        <dbReference type="ARBA" id="ARBA00023118"/>
    </source>
</evidence>
<accession>A0AAE4JX23</accession>
<dbReference type="EMBL" id="JAVMIP010000015">
    <property type="protein sequence ID" value="MDS3861701.1"/>
    <property type="molecule type" value="Genomic_DNA"/>
</dbReference>
<gene>
    <name evidence="5" type="primary">cas10</name>
    <name evidence="5" type="ORF">RIF25_12900</name>
</gene>
<dbReference type="AlphaFoldDB" id="A0AAE4JX23"/>
<comment type="caution">
    <text evidence="5">The sequence shown here is derived from an EMBL/GenBank/DDBJ whole genome shotgun (WGS) entry which is preliminary data.</text>
</comment>
<dbReference type="GO" id="GO:0051607">
    <property type="term" value="P:defense response to virus"/>
    <property type="evidence" value="ECO:0007669"/>
    <property type="project" value="UniProtKB-KW"/>
</dbReference>
<dbReference type="Pfam" id="PF22335">
    <property type="entry name" value="Cas10-Cmr2_palm2"/>
    <property type="match status" value="1"/>
</dbReference>
<dbReference type="GO" id="GO:0000166">
    <property type="term" value="F:nucleotide binding"/>
    <property type="evidence" value="ECO:0007669"/>
    <property type="project" value="UniProtKB-KW"/>
</dbReference>
<dbReference type="NCBIfam" id="TIGR02577">
    <property type="entry name" value="cas_TM1794_Cmr2"/>
    <property type="match status" value="1"/>
</dbReference>
<organism evidence="5 6">
    <name type="scientific">Pseudocalidococcus azoricus BACA0444</name>
    <dbReference type="NCBI Taxonomy" id="2918990"/>
    <lineage>
        <taxon>Bacteria</taxon>
        <taxon>Bacillati</taxon>
        <taxon>Cyanobacteriota</taxon>
        <taxon>Cyanophyceae</taxon>
        <taxon>Acaryochloridales</taxon>
        <taxon>Thermosynechococcaceae</taxon>
        <taxon>Pseudocalidococcus</taxon>
        <taxon>Pseudocalidococcus azoricus</taxon>
    </lineage>
</organism>
<evidence type="ECO:0000259" key="3">
    <source>
        <dbReference type="Pfam" id="PF12469"/>
    </source>
</evidence>
<evidence type="ECO:0000313" key="6">
    <source>
        <dbReference type="Proteomes" id="UP001268256"/>
    </source>
</evidence>
<dbReference type="InterPro" id="IPR024615">
    <property type="entry name" value="CRISPR-assoc_Cmr2_N"/>
</dbReference>
<dbReference type="RefSeq" id="WP_322878937.1">
    <property type="nucleotide sequence ID" value="NZ_JAVMIP010000015.1"/>
</dbReference>
<evidence type="ECO:0000313" key="5">
    <source>
        <dbReference type="EMBL" id="MDS3861701.1"/>
    </source>
</evidence>
<dbReference type="Gene3D" id="3.30.70.2220">
    <property type="entry name" value="CRISPR-Cas system, Cmr2 subunit, D1 domain, cysteine cluster"/>
    <property type="match status" value="1"/>
</dbReference>
<dbReference type="InterPro" id="IPR038242">
    <property type="entry name" value="Cmr2_N"/>
</dbReference>
<dbReference type="InterPro" id="IPR043128">
    <property type="entry name" value="Rev_trsase/Diguanyl_cyclase"/>
</dbReference>
<dbReference type="Pfam" id="PF12469">
    <property type="entry name" value="Cmr2_N"/>
    <property type="match status" value="1"/>
</dbReference>
<dbReference type="Proteomes" id="UP001268256">
    <property type="component" value="Unassembled WGS sequence"/>
</dbReference>